<feature type="region of interest" description="Disordered" evidence="1">
    <location>
        <begin position="116"/>
        <end position="135"/>
    </location>
</feature>
<feature type="region of interest" description="Disordered" evidence="1">
    <location>
        <begin position="11"/>
        <end position="42"/>
    </location>
</feature>
<keyword evidence="3" id="KW-1185">Reference proteome</keyword>
<name>A0ABN1EM69_9PROT</name>
<dbReference type="RefSeq" id="WP_343893568.1">
    <property type="nucleotide sequence ID" value="NZ_BAAAFZ010000007.1"/>
</dbReference>
<dbReference type="Proteomes" id="UP001501588">
    <property type="component" value="Unassembled WGS sequence"/>
</dbReference>
<accession>A0ABN1EM69</accession>
<sequence length="262" mass="26592">MDLPLYAALGAAAPPPSHGEAPASSWEAAPPLPLDEPPRPAATPVEIGARLWGPFQRLYMEGKAGGHAYTIATGAFEACPLPDGEMRISTHLHVPGPEGVGVVELAMVRSASGELRDTEMAERPGTPLDPASREALAPGLSRSFGGFLRRQSLATGDAFSIGGGTGALACRVVGSSGYRGRPVLFVRCAGAQPIGVDGGWSGVVASDGHAAVDIETGVVLLSHLEGRIVSAAAPCQAAAAGEGAGPLFSVRSWFALEASPEG</sequence>
<organism evidence="2 3">
    <name type="scientific">Craurococcus roseus</name>
    <dbReference type="NCBI Taxonomy" id="77585"/>
    <lineage>
        <taxon>Bacteria</taxon>
        <taxon>Pseudomonadati</taxon>
        <taxon>Pseudomonadota</taxon>
        <taxon>Alphaproteobacteria</taxon>
        <taxon>Acetobacterales</taxon>
        <taxon>Acetobacteraceae</taxon>
        <taxon>Craurococcus</taxon>
    </lineage>
</organism>
<dbReference type="EMBL" id="BAAAFZ010000007">
    <property type="protein sequence ID" value="GAA0569600.1"/>
    <property type="molecule type" value="Genomic_DNA"/>
</dbReference>
<feature type="compositionally biased region" description="Low complexity" evidence="1">
    <location>
        <begin position="20"/>
        <end position="29"/>
    </location>
</feature>
<feature type="compositionally biased region" description="Pro residues" evidence="1">
    <location>
        <begin position="30"/>
        <end position="41"/>
    </location>
</feature>
<evidence type="ECO:0000313" key="3">
    <source>
        <dbReference type="Proteomes" id="UP001501588"/>
    </source>
</evidence>
<gene>
    <name evidence="2" type="ORF">GCM10009416_05070</name>
</gene>
<protein>
    <submittedName>
        <fullName evidence="2">Uncharacterized protein</fullName>
    </submittedName>
</protein>
<proteinExistence type="predicted"/>
<evidence type="ECO:0000313" key="2">
    <source>
        <dbReference type="EMBL" id="GAA0569600.1"/>
    </source>
</evidence>
<comment type="caution">
    <text evidence="2">The sequence shown here is derived from an EMBL/GenBank/DDBJ whole genome shotgun (WGS) entry which is preliminary data.</text>
</comment>
<evidence type="ECO:0000256" key="1">
    <source>
        <dbReference type="SAM" id="MobiDB-lite"/>
    </source>
</evidence>
<reference evidence="2 3" key="1">
    <citation type="journal article" date="2019" name="Int. J. Syst. Evol. Microbiol.">
        <title>The Global Catalogue of Microorganisms (GCM) 10K type strain sequencing project: providing services to taxonomists for standard genome sequencing and annotation.</title>
        <authorList>
            <consortium name="The Broad Institute Genomics Platform"/>
            <consortium name="The Broad Institute Genome Sequencing Center for Infectious Disease"/>
            <person name="Wu L."/>
            <person name="Ma J."/>
        </authorList>
    </citation>
    <scope>NUCLEOTIDE SEQUENCE [LARGE SCALE GENOMIC DNA]</scope>
    <source>
        <strain evidence="2 3">JCM 9933</strain>
    </source>
</reference>